<evidence type="ECO:0000313" key="3">
    <source>
        <dbReference type="EMBL" id="QQP50278.1"/>
    </source>
</evidence>
<proteinExistence type="inferred from homology"/>
<dbReference type="Pfam" id="PF07985">
    <property type="entry name" value="SRR1"/>
    <property type="match status" value="1"/>
</dbReference>
<sequence>ALESGLTEFKETPFYKDFIEEFNNLGYFAKSLVCFGLGSFLPLRRLSNSSQAQLLLILSLKLDLDLKSVKVYDPIFSKVEISILEDLGLIVLKENVEGKLRVEESTLFFLPHCPKQLTNNLLWSNWSNLELLIILSNSISRICDFSTKKELQSVSYFHEASKHIREVPVKNSYKDFTIFHDLAVHSFRKSLKLFEPSPIPPQYELLDLEFVKA</sequence>
<dbReference type="InterPro" id="IPR012942">
    <property type="entry name" value="SRR1-like"/>
</dbReference>
<comment type="similarity">
    <text evidence="1">Belongs to the SRR1 family.</text>
</comment>
<dbReference type="PANTHER" id="PTHR28626">
    <property type="entry name" value="SRR1-LIKE PROTEIN"/>
    <property type="match status" value="1"/>
</dbReference>
<evidence type="ECO:0000259" key="2">
    <source>
        <dbReference type="Pfam" id="PF07985"/>
    </source>
</evidence>
<gene>
    <name evidence="3" type="ORF">FKW44_011230</name>
</gene>
<dbReference type="GO" id="GO:0005634">
    <property type="term" value="C:nucleus"/>
    <property type="evidence" value="ECO:0007669"/>
    <property type="project" value="TreeGrafter"/>
</dbReference>
<accession>A0A7T8HHP5</accession>
<name>A0A7T8HHP5_CALRO</name>
<dbReference type="AlphaFoldDB" id="A0A7T8HHP5"/>
<protein>
    <submittedName>
        <fullName evidence="3">AGAP005113PAlike</fullName>
    </submittedName>
</protein>
<keyword evidence="4" id="KW-1185">Reference proteome</keyword>
<dbReference type="Proteomes" id="UP000595437">
    <property type="component" value="Chromosome 7"/>
</dbReference>
<dbReference type="GO" id="GO:0005737">
    <property type="term" value="C:cytoplasm"/>
    <property type="evidence" value="ECO:0007669"/>
    <property type="project" value="TreeGrafter"/>
</dbReference>
<reference evidence="4" key="1">
    <citation type="submission" date="2021-01" db="EMBL/GenBank/DDBJ databases">
        <title>Caligus Genome Assembly.</title>
        <authorList>
            <person name="Gallardo-Escarate C."/>
        </authorList>
    </citation>
    <scope>NUCLEOTIDE SEQUENCE [LARGE SCALE GENOMIC DNA]</scope>
</reference>
<feature type="domain" description="SRR1-like" evidence="2">
    <location>
        <begin position="30"/>
        <end position="185"/>
    </location>
</feature>
<dbReference type="EMBL" id="CP045896">
    <property type="protein sequence ID" value="QQP50278.1"/>
    <property type="molecule type" value="Genomic_DNA"/>
</dbReference>
<dbReference type="OrthoDB" id="551431at2759"/>
<feature type="non-terminal residue" evidence="3">
    <location>
        <position position="1"/>
    </location>
</feature>
<feature type="non-terminal residue" evidence="3">
    <location>
        <position position="213"/>
    </location>
</feature>
<dbReference type="InterPro" id="IPR040044">
    <property type="entry name" value="SRR1L"/>
</dbReference>
<evidence type="ECO:0000256" key="1">
    <source>
        <dbReference type="ARBA" id="ARBA00009856"/>
    </source>
</evidence>
<organism evidence="3 4">
    <name type="scientific">Caligus rogercresseyi</name>
    <name type="common">Sea louse</name>
    <dbReference type="NCBI Taxonomy" id="217165"/>
    <lineage>
        <taxon>Eukaryota</taxon>
        <taxon>Metazoa</taxon>
        <taxon>Ecdysozoa</taxon>
        <taxon>Arthropoda</taxon>
        <taxon>Crustacea</taxon>
        <taxon>Multicrustacea</taxon>
        <taxon>Hexanauplia</taxon>
        <taxon>Copepoda</taxon>
        <taxon>Siphonostomatoida</taxon>
        <taxon>Caligidae</taxon>
        <taxon>Caligus</taxon>
    </lineage>
</organism>
<dbReference type="PANTHER" id="PTHR28626:SF3">
    <property type="entry name" value="SRR1-LIKE PROTEIN"/>
    <property type="match status" value="1"/>
</dbReference>
<evidence type="ECO:0000313" key="4">
    <source>
        <dbReference type="Proteomes" id="UP000595437"/>
    </source>
</evidence>